<dbReference type="Pfam" id="PF18154">
    <property type="entry name" value="pPIWI_RE_REase"/>
    <property type="match status" value="1"/>
</dbReference>
<accession>A0A4R4P1L5</accession>
<proteinExistence type="predicted"/>
<dbReference type="InterPro" id="IPR041191">
    <property type="entry name" value="pPIWI_RE_Y"/>
</dbReference>
<comment type="caution">
    <text evidence="3">The sequence shown here is derived from an EMBL/GenBank/DDBJ whole genome shotgun (WGS) entry which is preliminary data.</text>
</comment>
<sequence>MAAITSTPEPSGWAAHGGVVLLHTLAKGLIDLEEKTDLEAFAMPYPAEAQRALDRTVLACLLRGADPPRSLAQLLDWCANRPLSDWPLDLADDTVGPDDRLLDGDSARPTELCHEWAKLGPDAAGEHLEGEVIRAALRMCQEYGEEQSYSAFRDLLVDRPVLTSAEAFEVAADLLMEPVRDLIGWIYQPVPASHLHDGAYATCGRCRTLLTPTREGTWWCERDWCRRQGPPPVGRRLFPEEVGEVLQLRRPLRQFVTGPGRAEMDLARALVELGLVIRMWPGFDSYDLHVTFPSGTVWAVDVKDWASPRLLGMAARPVRPTPPYDEAYWVVPRHRVADRPGYVATFERNRPPEARAVRLLTDDDLVRLAAELLRRRRRTEGDRHA</sequence>
<dbReference type="Pfam" id="PF18156">
    <property type="entry name" value="pPIWI_RE_Y"/>
    <property type="match status" value="1"/>
</dbReference>
<gene>
    <name evidence="3" type="ORF">E1284_19000</name>
</gene>
<reference evidence="3 4" key="1">
    <citation type="submission" date="2019-03" db="EMBL/GenBank/DDBJ databases">
        <title>Draft genome sequences of novel Actinobacteria.</title>
        <authorList>
            <person name="Sahin N."/>
            <person name="Ay H."/>
            <person name="Saygin H."/>
        </authorList>
    </citation>
    <scope>NUCLEOTIDE SEQUENCE [LARGE SCALE GENOMIC DNA]</scope>
    <source>
        <strain evidence="3 4">DSM 45347</strain>
    </source>
</reference>
<feature type="domain" description="REase associating with pPIWI RE" evidence="1">
    <location>
        <begin position="260"/>
        <end position="376"/>
    </location>
</feature>
<evidence type="ECO:0000259" key="1">
    <source>
        <dbReference type="Pfam" id="PF18154"/>
    </source>
</evidence>
<evidence type="ECO:0008006" key="5">
    <source>
        <dbReference type="Google" id="ProtNLM"/>
    </source>
</evidence>
<dbReference type="EMBL" id="SMJW01000090">
    <property type="protein sequence ID" value="TDC13812.1"/>
    <property type="molecule type" value="Genomic_DNA"/>
</dbReference>
<feature type="domain" description="pPIWI-RE three-gene island" evidence="2">
    <location>
        <begin position="22"/>
        <end position="163"/>
    </location>
</feature>
<dbReference type="RefSeq" id="WP_131940722.1">
    <property type="nucleotide sequence ID" value="NZ_BAAAMX010000064.1"/>
</dbReference>
<dbReference type="AlphaFoldDB" id="A0A4R4P1L5"/>
<name>A0A4R4P1L5_9ACTN</name>
<dbReference type="InterPro" id="IPR040828">
    <property type="entry name" value="pPIWI_RE_REase"/>
</dbReference>
<evidence type="ECO:0000313" key="4">
    <source>
        <dbReference type="Proteomes" id="UP000295431"/>
    </source>
</evidence>
<organism evidence="3 4">
    <name type="scientific">Actinomadura bangladeshensis</name>
    <dbReference type="NCBI Taxonomy" id="453573"/>
    <lineage>
        <taxon>Bacteria</taxon>
        <taxon>Bacillati</taxon>
        <taxon>Actinomycetota</taxon>
        <taxon>Actinomycetes</taxon>
        <taxon>Streptosporangiales</taxon>
        <taxon>Thermomonosporaceae</taxon>
        <taxon>Actinomadura</taxon>
    </lineage>
</organism>
<dbReference type="Proteomes" id="UP000295431">
    <property type="component" value="Unassembled WGS sequence"/>
</dbReference>
<keyword evidence="4" id="KW-1185">Reference proteome</keyword>
<evidence type="ECO:0000313" key="3">
    <source>
        <dbReference type="EMBL" id="TDC13812.1"/>
    </source>
</evidence>
<evidence type="ECO:0000259" key="2">
    <source>
        <dbReference type="Pfam" id="PF18156"/>
    </source>
</evidence>
<dbReference type="OrthoDB" id="580959at2"/>
<protein>
    <recommendedName>
        <fullName evidence="5">Fis family transcriptional regulator</fullName>
    </recommendedName>
</protein>